<dbReference type="PANTHER" id="PTHR12866">
    <property type="entry name" value="UBIQUITIN-LIKE-CONJUGATING ENZYME ATG3"/>
    <property type="match status" value="1"/>
</dbReference>
<sequence length="331" mass="35756">MSSLLSYAKGIRERLAPVRVTSAYQEKGVLTPEEFVLAGDQLVFKCPTWSWEAGDPSKAKPYLPVDKQYLITKGVPCLRRVASLESDYLEETEIPVLGDDDALSDSSGGWLEPKQELELELDGDRDDETAENKSHALASALAAIQLNDDHFRRAGGGGGAEGGYPDLDTFVEDNVVEPDAATLAPGAGAGGGAGGSYMTAEEPQDAIVRTRSYDLSITYDKYYQVPRIWLAGYDEAGAPLSPSATFEDIMQDYARQTVTIEPHPHAGGGAHAASVHPCRHAAVMRRIVANLAAGGGRAARVDQYLFVFLKFIQSVCPTIDYDYTMEIDAMS</sequence>
<proteinExistence type="inferred from homology"/>
<dbReference type="GO" id="GO:0061723">
    <property type="term" value="P:glycophagy"/>
    <property type="evidence" value="ECO:0007669"/>
    <property type="project" value="TreeGrafter"/>
</dbReference>
<dbReference type="GO" id="GO:0015031">
    <property type="term" value="P:protein transport"/>
    <property type="evidence" value="ECO:0007669"/>
    <property type="project" value="UniProtKB-KW"/>
</dbReference>
<dbReference type="EMBL" id="JAFCMP010000208">
    <property type="protein sequence ID" value="KAG5183465.1"/>
    <property type="molecule type" value="Genomic_DNA"/>
</dbReference>
<keyword evidence="4" id="KW-0963">Cytoplasm</keyword>
<evidence type="ECO:0000256" key="3">
    <source>
        <dbReference type="ARBA" id="ARBA00022448"/>
    </source>
</evidence>
<dbReference type="GO" id="GO:0000407">
    <property type="term" value="C:phagophore assembly site"/>
    <property type="evidence" value="ECO:0007669"/>
    <property type="project" value="TreeGrafter"/>
</dbReference>
<organism evidence="8 9">
    <name type="scientific">Tribonema minus</name>
    <dbReference type="NCBI Taxonomy" id="303371"/>
    <lineage>
        <taxon>Eukaryota</taxon>
        <taxon>Sar</taxon>
        <taxon>Stramenopiles</taxon>
        <taxon>Ochrophyta</taxon>
        <taxon>PX clade</taxon>
        <taxon>Xanthophyceae</taxon>
        <taxon>Tribonematales</taxon>
        <taxon>Tribonemataceae</taxon>
        <taxon>Tribonema</taxon>
    </lineage>
</organism>
<comment type="caution">
    <text evidence="8">The sequence shown here is derived from an EMBL/GenBank/DDBJ whole genome shotgun (WGS) entry which is preliminary data.</text>
</comment>
<dbReference type="GO" id="GO:0044804">
    <property type="term" value="P:nucleophagy"/>
    <property type="evidence" value="ECO:0007669"/>
    <property type="project" value="TreeGrafter"/>
</dbReference>
<keyword evidence="7" id="KW-0072">Autophagy</keyword>
<comment type="subcellular location">
    <subcellularLocation>
        <location evidence="1">Cytoplasm</location>
    </subcellularLocation>
</comment>
<dbReference type="AlphaFoldDB" id="A0A835YXZ6"/>
<evidence type="ECO:0000256" key="5">
    <source>
        <dbReference type="ARBA" id="ARBA00022786"/>
    </source>
</evidence>
<keyword evidence="3" id="KW-0813">Transport</keyword>
<evidence type="ECO:0000256" key="4">
    <source>
        <dbReference type="ARBA" id="ARBA00022490"/>
    </source>
</evidence>
<dbReference type="GO" id="GO:0019776">
    <property type="term" value="F:Atg8-family ligase activity"/>
    <property type="evidence" value="ECO:0007669"/>
    <property type="project" value="TreeGrafter"/>
</dbReference>
<name>A0A835YXZ6_9STRA</name>
<comment type="similarity">
    <text evidence="2">Belongs to the ATG3 family.</text>
</comment>
<dbReference type="Pfam" id="PF03987">
    <property type="entry name" value="Autophagy_act_C"/>
    <property type="match status" value="1"/>
</dbReference>
<evidence type="ECO:0000313" key="8">
    <source>
        <dbReference type="EMBL" id="KAG5183465.1"/>
    </source>
</evidence>
<keyword evidence="6" id="KW-0653">Protein transport</keyword>
<dbReference type="GO" id="GO:0000422">
    <property type="term" value="P:autophagy of mitochondrion"/>
    <property type="evidence" value="ECO:0007669"/>
    <property type="project" value="TreeGrafter"/>
</dbReference>
<dbReference type="PANTHER" id="PTHR12866:SF2">
    <property type="entry name" value="UBIQUITIN-LIKE-CONJUGATING ENZYME ATG3"/>
    <property type="match status" value="1"/>
</dbReference>
<evidence type="ECO:0000256" key="7">
    <source>
        <dbReference type="ARBA" id="ARBA00023006"/>
    </source>
</evidence>
<evidence type="ECO:0000256" key="1">
    <source>
        <dbReference type="ARBA" id="ARBA00004496"/>
    </source>
</evidence>
<evidence type="ECO:0000256" key="2">
    <source>
        <dbReference type="ARBA" id="ARBA00007683"/>
    </source>
</evidence>
<dbReference type="Proteomes" id="UP000664859">
    <property type="component" value="Unassembled WGS sequence"/>
</dbReference>
<reference evidence="8" key="1">
    <citation type="submission" date="2021-02" db="EMBL/GenBank/DDBJ databases">
        <title>First Annotated Genome of the Yellow-green Alga Tribonema minus.</title>
        <authorList>
            <person name="Mahan K.M."/>
        </authorList>
    </citation>
    <scope>NUCLEOTIDE SEQUENCE</scope>
    <source>
        <strain evidence="8">UTEX B ZZ1240</strain>
    </source>
</reference>
<keyword evidence="9" id="KW-1185">Reference proteome</keyword>
<protein>
    <submittedName>
        <fullName evidence="8">Putative autophagocytosis associated protein</fullName>
    </submittedName>
</protein>
<dbReference type="InterPro" id="IPR007135">
    <property type="entry name" value="Atg3/Atg10"/>
</dbReference>
<evidence type="ECO:0000313" key="9">
    <source>
        <dbReference type="Proteomes" id="UP000664859"/>
    </source>
</evidence>
<keyword evidence="5" id="KW-0833">Ubl conjugation pathway</keyword>
<dbReference type="OrthoDB" id="1584384at2759"/>
<gene>
    <name evidence="8" type="ORF">JKP88DRAFT_208588</name>
</gene>
<dbReference type="GO" id="GO:0000045">
    <property type="term" value="P:autophagosome assembly"/>
    <property type="evidence" value="ECO:0007669"/>
    <property type="project" value="TreeGrafter"/>
</dbReference>
<evidence type="ECO:0000256" key="6">
    <source>
        <dbReference type="ARBA" id="ARBA00022927"/>
    </source>
</evidence>
<accession>A0A835YXZ6</accession>
<dbReference type="GO" id="GO:0005829">
    <property type="term" value="C:cytosol"/>
    <property type="evidence" value="ECO:0007669"/>
    <property type="project" value="TreeGrafter"/>
</dbReference>